<sequence>MWMRVLSANPIAWDALGDEAHARIRKNCIRWARGYTGTVEPSTPVGNLEGLKQRPIDWTIGTSTPTGAFFDNIMTAVKIGANVKLLRGMHLPYVSGPDQFSEYIVETTRKYLQNPEKE</sequence>
<reference evidence="1" key="2">
    <citation type="journal article" date="2023" name="IMA Fungus">
        <title>Comparative genomic study of the Penicillium genus elucidates a diverse pangenome and 15 lateral gene transfer events.</title>
        <authorList>
            <person name="Petersen C."/>
            <person name="Sorensen T."/>
            <person name="Nielsen M.R."/>
            <person name="Sondergaard T.E."/>
            <person name="Sorensen J.L."/>
            <person name="Fitzpatrick D.A."/>
            <person name="Frisvad J.C."/>
            <person name="Nielsen K.L."/>
        </authorList>
    </citation>
    <scope>NUCLEOTIDE SEQUENCE</scope>
    <source>
        <strain evidence="1">IBT 19713</strain>
    </source>
</reference>
<accession>A0A9W9NHY2</accession>
<comment type="caution">
    <text evidence="1">The sequence shown here is derived from an EMBL/GenBank/DDBJ whole genome shotgun (WGS) entry which is preliminary data.</text>
</comment>
<dbReference type="AlphaFoldDB" id="A0A9W9NHY2"/>
<dbReference type="RefSeq" id="XP_058326981.1">
    <property type="nucleotide sequence ID" value="XM_058478651.1"/>
</dbReference>
<evidence type="ECO:0000313" key="1">
    <source>
        <dbReference type="EMBL" id="KAJ5220151.1"/>
    </source>
</evidence>
<dbReference type="Proteomes" id="UP001150941">
    <property type="component" value="Unassembled WGS sequence"/>
</dbReference>
<dbReference type="Gene3D" id="3.40.50.1820">
    <property type="entry name" value="alpha/beta hydrolase"/>
    <property type="match status" value="1"/>
</dbReference>
<gene>
    <name evidence="1" type="ORF">N7468_009355</name>
</gene>
<dbReference type="EMBL" id="JAPQKS010000007">
    <property type="protein sequence ID" value="KAJ5220151.1"/>
    <property type="molecule type" value="Genomic_DNA"/>
</dbReference>
<dbReference type="GO" id="GO:0072330">
    <property type="term" value="P:monocarboxylic acid biosynthetic process"/>
    <property type="evidence" value="ECO:0007669"/>
    <property type="project" value="UniProtKB-ARBA"/>
</dbReference>
<keyword evidence="2" id="KW-1185">Reference proteome</keyword>
<protein>
    <submittedName>
        <fullName evidence="1">Uncharacterized protein</fullName>
    </submittedName>
</protein>
<organism evidence="1 2">
    <name type="scientific">Penicillium chermesinum</name>
    <dbReference type="NCBI Taxonomy" id="63820"/>
    <lineage>
        <taxon>Eukaryota</taxon>
        <taxon>Fungi</taxon>
        <taxon>Dikarya</taxon>
        <taxon>Ascomycota</taxon>
        <taxon>Pezizomycotina</taxon>
        <taxon>Eurotiomycetes</taxon>
        <taxon>Eurotiomycetidae</taxon>
        <taxon>Eurotiales</taxon>
        <taxon>Aspergillaceae</taxon>
        <taxon>Penicillium</taxon>
    </lineage>
</organism>
<dbReference type="GeneID" id="83205954"/>
<dbReference type="GO" id="GO:0017000">
    <property type="term" value="P:antibiotic biosynthetic process"/>
    <property type="evidence" value="ECO:0007669"/>
    <property type="project" value="UniProtKB-ARBA"/>
</dbReference>
<dbReference type="InterPro" id="IPR029058">
    <property type="entry name" value="AB_hydrolase_fold"/>
</dbReference>
<reference evidence="1" key="1">
    <citation type="submission" date="2022-11" db="EMBL/GenBank/DDBJ databases">
        <authorList>
            <person name="Petersen C."/>
        </authorList>
    </citation>
    <scope>NUCLEOTIDE SEQUENCE</scope>
    <source>
        <strain evidence="1">IBT 19713</strain>
    </source>
</reference>
<proteinExistence type="predicted"/>
<evidence type="ECO:0000313" key="2">
    <source>
        <dbReference type="Proteomes" id="UP001150941"/>
    </source>
</evidence>
<dbReference type="OrthoDB" id="4523824at2759"/>
<name>A0A9W9NHY2_9EURO</name>